<accession>A0ABT8L110</accession>
<name>A0ABT8L110_9BACT</name>
<protein>
    <recommendedName>
        <fullName evidence="2">PKD domain-containing protein</fullName>
    </recommendedName>
</protein>
<organism evidence="3 4">
    <name type="scientific">Agaribacillus aureus</name>
    <dbReference type="NCBI Taxonomy" id="3051825"/>
    <lineage>
        <taxon>Bacteria</taxon>
        <taxon>Pseudomonadati</taxon>
        <taxon>Bacteroidota</taxon>
        <taxon>Cytophagia</taxon>
        <taxon>Cytophagales</taxon>
        <taxon>Splendidivirgaceae</taxon>
        <taxon>Agaribacillus</taxon>
    </lineage>
</organism>
<keyword evidence="1" id="KW-0732">Signal</keyword>
<dbReference type="RefSeq" id="WP_346756108.1">
    <property type="nucleotide sequence ID" value="NZ_JAUJEB010000001.1"/>
</dbReference>
<reference evidence="3" key="1">
    <citation type="submission" date="2023-06" db="EMBL/GenBank/DDBJ databases">
        <title>Genomic of Agaribacillus aureum.</title>
        <authorList>
            <person name="Wang G."/>
        </authorList>
    </citation>
    <scope>NUCLEOTIDE SEQUENCE</scope>
    <source>
        <strain evidence="3">BMA12</strain>
    </source>
</reference>
<dbReference type="Proteomes" id="UP001172083">
    <property type="component" value="Unassembled WGS sequence"/>
</dbReference>
<dbReference type="InterPro" id="IPR000601">
    <property type="entry name" value="PKD_dom"/>
</dbReference>
<dbReference type="InterPro" id="IPR035986">
    <property type="entry name" value="PKD_dom_sf"/>
</dbReference>
<dbReference type="SUPFAM" id="SSF49299">
    <property type="entry name" value="PKD domain"/>
    <property type="match status" value="1"/>
</dbReference>
<gene>
    <name evidence="3" type="ORF">QQ020_01870</name>
</gene>
<evidence type="ECO:0000313" key="3">
    <source>
        <dbReference type="EMBL" id="MDN5210767.1"/>
    </source>
</evidence>
<sequence>MKRLYIKLIPVMIIAFSSCDDSAEINEVLFMAQPATIASGETVTFTIGNGADALAIFYGDDGNDFERSRLNLVEIPGYSEEELRNNVFAERIDALKEYSNYIPDDGMPEGAGFTGGGIQLYEGKIVPWDYSNVTNSQYIELNLTDRSTQTFSFSPNAAVIPTMLDINLGQNNAMDTGPDDDLFIFMATPDGFTANSDQGFDVKFGVQLVIGGIETGIAYSTQSDMREIVVQRTFDLNGIINTFQSDNPSVDMSLGIDEVRLIFNADDPGDINDDGDLLTYTGHVYIQEILVGNVENMYRRFDEGVTLPFVHHGTTAEITHTYNTPGTYTATLVATYIGGKKYGDDGYRTNRANEISFSEYNIERVFKEVVITVN</sequence>
<keyword evidence="4" id="KW-1185">Reference proteome</keyword>
<dbReference type="EMBL" id="JAUJEB010000001">
    <property type="protein sequence ID" value="MDN5210767.1"/>
    <property type="molecule type" value="Genomic_DNA"/>
</dbReference>
<feature type="signal peptide" evidence="1">
    <location>
        <begin position="1"/>
        <end position="23"/>
    </location>
</feature>
<evidence type="ECO:0000313" key="4">
    <source>
        <dbReference type="Proteomes" id="UP001172083"/>
    </source>
</evidence>
<proteinExistence type="predicted"/>
<feature type="chain" id="PRO_5047413701" description="PKD domain-containing protein" evidence="1">
    <location>
        <begin position="24"/>
        <end position="374"/>
    </location>
</feature>
<feature type="domain" description="PKD" evidence="2">
    <location>
        <begin position="301"/>
        <end position="335"/>
    </location>
</feature>
<evidence type="ECO:0000256" key="1">
    <source>
        <dbReference type="SAM" id="SignalP"/>
    </source>
</evidence>
<comment type="caution">
    <text evidence="3">The sequence shown here is derived from an EMBL/GenBank/DDBJ whole genome shotgun (WGS) entry which is preliminary data.</text>
</comment>
<dbReference type="PROSITE" id="PS50093">
    <property type="entry name" value="PKD"/>
    <property type="match status" value="1"/>
</dbReference>
<evidence type="ECO:0000259" key="2">
    <source>
        <dbReference type="PROSITE" id="PS50093"/>
    </source>
</evidence>
<dbReference type="PROSITE" id="PS51257">
    <property type="entry name" value="PROKAR_LIPOPROTEIN"/>
    <property type="match status" value="1"/>
</dbReference>
<dbReference type="CDD" id="cd00146">
    <property type="entry name" value="PKD"/>
    <property type="match status" value="1"/>
</dbReference>